<dbReference type="PANTHER" id="PTHR13232:SF10">
    <property type="entry name" value="NAD(P)H-HYDRATE EPIMERASE"/>
    <property type="match status" value="1"/>
</dbReference>
<dbReference type="Gene3D" id="3.40.50.10260">
    <property type="entry name" value="YjeF N-terminal domain"/>
    <property type="match status" value="1"/>
</dbReference>
<feature type="binding site" evidence="10">
    <location>
        <position position="69"/>
    </location>
    <ligand>
        <name>K(+)</name>
        <dbReference type="ChEBI" id="CHEBI:29103"/>
    </ligand>
</feature>
<protein>
    <recommendedName>
        <fullName evidence="3 10">NAD(P)H-hydrate epimerase</fullName>
        <ecNumber evidence="3 10">5.1.99.6</ecNumber>
    </recommendedName>
    <alternativeName>
        <fullName evidence="10">NAD(P)HX epimerase</fullName>
    </alternativeName>
</protein>
<keyword evidence="7 10" id="KW-0630">Potassium</keyword>
<dbReference type="Proteomes" id="UP000030745">
    <property type="component" value="Unassembled WGS sequence"/>
</dbReference>
<dbReference type="InterPro" id="IPR004443">
    <property type="entry name" value="YjeF_N_dom"/>
</dbReference>
<dbReference type="Pfam" id="PF03853">
    <property type="entry name" value="YjeF_N"/>
    <property type="match status" value="1"/>
</dbReference>
<sequence length="278" mass="30710">MAAARPTTALRYLNQAQAQRIDEELMSTYAFSIDQLMELAGLSVAAVVEHEFQHTRETPMLVVAGPGNNGGDALVAARHLKHFGFAPEILYPKVPRNPLYERLVTQCEDLDIPFLRDLSKETIDARYMCILDGIFGFSFQGEIRAPFDDVITTLRSTTRPIVSIDIPSGWDVEQGNVSGRGLMPSVLISLTAPKLCAQLLSPSNTTHYVGGRFVPRALAEKSCSRCQSTLVPSSLPAGSHKSRMLSLVPLRVHEKPGHNRRWRIVLDVASCTRLRESS</sequence>
<evidence type="ECO:0000313" key="13">
    <source>
        <dbReference type="Proteomes" id="UP000030745"/>
    </source>
</evidence>
<feature type="binding site" evidence="10">
    <location>
        <position position="165"/>
    </location>
    <ligand>
        <name>(6S)-NADPHX</name>
        <dbReference type="ChEBI" id="CHEBI:64076"/>
    </ligand>
</feature>
<keyword evidence="9 10" id="KW-0413">Isomerase</keyword>
<evidence type="ECO:0000256" key="7">
    <source>
        <dbReference type="ARBA" id="ARBA00022958"/>
    </source>
</evidence>
<evidence type="ECO:0000256" key="5">
    <source>
        <dbReference type="ARBA" id="ARBA00022741"/>
    </source>
</evidence>
<dbReference type="PANTHER" id="PTHR13232">
    <property type="entry name" value="NAD(P)H-HYDRATE EPIMERASE"/>
    <property type="match status" value="1"/>
</dbReference>
<comment type="catalytic activity">
    <reaction evidence="1 10">
        <text>(6R)-NADHX = (6S)-NADHX</text>
        <dbReference type="Rhea" id="RHEA:32215"/>
        <dbReference type="ChEBI" id="CHEBI:64074"/>
        <dbReference type="ChEBI" id="CHEBI:64075"/>
        <dbReference type="EC" id="5.1.99.6"/>
    </reaction>
</comment>
<comment type="function">
    <text evidence="10">Catalyzes the epimerization of the S- and R-forms of NAD(P)HX, a damaged form of NAD(P)H that is a result of enzymatic or heat-dependent hydration. This is a prerequisite for the S-specific NAD(P)H-hydrate dehydratase to allow the repair of both epimers of NAD(P)HX.</text>
</comment>
<dbReference type="STRING" id="695850.A0A067CYX4"/>
<comment type="cofactor">
    <cofactor evidence="10">
        <name>K(+)</name>
        <dbReference type="ChEBI" id="CHEBI:29103"/>
    </cofactor>
    <text evidence="10">Binds 1 potassium ion per subunit.</text>
</comment>
<feature type="binding site" evidence="10">
    <location>
        <position position="168"/>
    </location>
    <ligand>
        <name>K(+)</name>
        <dbReference type="ChEBI" id="CHEBI:29103"/>
    </ligand>
</feature>
<dbReference type="EMBL" id="KK583189">
    <property type="protein sequence ID" value="KDO35668.1"/>
    <property type="molecule type" value="Genomic_DNA"/>
</dbReference>
<gene>
    <name evidence="12" type="ORF">SPRG_00489</name>
</gene>
<dbReference type="PROSITE" id="PS51385">
    <property type="entry name" value="YJEF_N"/>
    <property type="match status" value="1"/>
</dbReference>
<dbReference type="RefSeq" id="XP_012193973.1">
    <property type="nucleotide sequence ID" value="XM_012338583.1"/>
</dbReference>
<keyword evidence="8 10" id="KW-0520">NAD</keyword>
<feature type="domain" description="YjeF N-terminal" evidence="11">
    <location>
        <begin position="18"/>
        <end position="220"/>
    </location>
</feature>
<evidence type="ECO:0000259" key="11">
    <source>
        <dbReference type="PROSITE" id="PS51385"/>
    </source>
</evidence>
<evidence type="ECO:0000256" key="2">
    <source>
        <dbReference type="ARBA" id="ARBA00000909"/>
    </source>
</evidence>
<dbReference type="SUPFAM" id="SSF64153">
    <property type="entry name" value="YjeF N-terminal domain-like"/>
    <property type="match status" value="1"/>
</dbReference>
<dbReference type="GO" id="GO:0046872">
    <property type="term" value="F:metal ion binding"/>
    <property type="evidence" value="ECO:0007669"/>
    <property type="project" value="UniProtKB-KW"/>
</dbReference>
<dbReference type="GO" id="GO:0052856">
    <property type="term" value="F:NAD(P)HX epimerase activity"/>
    <property type="evidence" value="ECO:0007669"/>
    <property type="project" value="UniProtKB-UniRule"/>
</dbReference>
<organism evidence="12 13">
    <name type="scientific">Saprolegnia parasitica (strain CBS 223.65)</name>
    <dbReference type="NCBI Taxonomy" id="695850"/>
    <lineage>
        <taxon>Eukaryota</taxon>
        <taxon>Sar</taxon>
        <taxon>Stramenopiles</taxon>
        <taxon>Oomycota</taxon>
        <taxon>Saprolegniomycetes</taxon>
        <taxon>Saprolegniales</taxon>
        <taxon>Saprolegniaceae</taxon>
        <taxon>Saprolegnia</taxon>
    </lineage>
</organism>
<evidence type="ECO:0000313" key="12">
    <source>
        <dbReference type="EMBL" id="KDO35668.1"/>
    </source>
</evidence>
<dbReference type="GeneID" id="24123128"/>
<keyword evidence="13" id="KW-1185">Reference proteome</keyword>
<accession>A0A067CYX4</accession>
<feature type="binding site" evidence="10">
    <location>
        <position position="132"/>
    </location>
    <ligand>
        <name>K(+)</name>
        <dbReference type="ChEBI" id="CHEBI:29103"/>
    </ligand>
</feature>
<evidence type="ECO:0000256" key="8">
    <source>
        <dbReference type="ARBA" id="ARBA00023027"/>
    </source>
</evidence>
<comment type="catalytic activity">
    <reaction evidence="2 10">
        <text>(6R)-NADPHX = (6S)-NADPHX</text>
        <dbReference type="Rhea" id="RHEA:32227"/>
        <dbReference type="ChEBI" id="CHEBI:64076"/>
        <dbReference type="ChEBI" id="CHEBI:64077"/>
        <dbReference type="EC" id="5.1.99.6"/>
    </reaction>
</comment>
<dbReference type="AlphaFoldDB" id="A0A067CYX4"/>
<keyword evidence="6" id="KW-0521">NADP</keyword>
<keyword evidence="4 10" id="KW-0479">Metal-binding</keyword>
<dbReference type="EC" id="5.1.99.6" evidence="3 10"/>
<dbReference type="InterPro" id="IPR036652">
    <property type="entry name" value="YjeF_N_dom_sf"/>
</dbReference>
<comment type="similarity">
    <text evidence="10">Belongs to the NnrE/AIBP family.</text>
</comment>
<dbReference type="OMA" id="RHLFHYG"/>
<evidence type="ECO:0000256" key="9">
    <source>
        <dbReference type="ARBA" id="ARBA00023235"/>
    </source>
</evidence>
<name>A0A067CYX4_SAPPC</name>
<keyword evidence="5 10" id="KW-0547">Nucleotide-binding</keyword>
<evidence type="ECO:0000256" key="1">
    <source>
        <dbReference type="ARBA" id="ARBA00000013"/>
    </source>
</evidence>
<dbReference type="NCBIfam" id="TIGR00197">
    <property type="entry name" value="yjeF_nterm"/>
    <property type="match status" value="1"/>
</dbReference>
<comment type="caution">
    <text evidence="10">Lacks conserved residue(s) required for the propagation of feature annotation.</text>
</comment>
<evidence type="ECO:0000256" key="10">
    <source>
        <dbReference type="HAMAP-Rule" id="MF_03159"/>
    </source>
</evidence>
<dbReference type="HAMAP" id="MF_01966">
    <property type="entry name" value="NADHX_epimerase"/>
    <property type="match status" value="1"/>
</dbReference>
<proteinExistence type="inferred from homology"/>
<feature type="binding site" evidence="10">
    <location>
        <begin position="68"/>
        <end position="72"/>
    </location>
    <ligand>
        <name>(6S)-NADPHX</name>
        <dbReference type="ChEBI" id="CHEBI:64076"/>
    </ligand>
</feature>
<feature type="binding site" evidence="10">
    <location>
        <begin position="136"/>
        <end position="142"/>
    </location>
    <ligand>
        <name>(6S)-NADPHX</name>
        <dbReference type="ChEBI" id="CHEBI:64076"/>
    </ligand>
</feature>
<dbReference type="OrthoDB" id="10064708at2759"/>
<dbReference type="GO" id="GO:0005739">
    <property type="term" value="C:mitochondrion"/>
    <property type="evidence" value="ECO:0007669"/>
    <property type="project" value="TreeGrafter"/>
</dbReference>
<evidence type="ECO:0000256" key="3">
    <source>
        <dbReference type="ARBA" id="ARBA00012228"/>
    </source>
</evidence>
<dbReference type="VEuPathDB" id="FungiDB:SPRG_00489"/>
<dbReference type="InterPro" id="IPR032976">
    <property type="entry name" value="YJEFN_prot_NAXE-like"/>
</dbReference>
<dbReference type="GO" id="GO:0000166">
    <property type="term" value="F:nucleotide binding"/>
    <property type="evidence" value="ECO:0007669"/>
    <property type="project" value="UniProtKB-KW"/>
</dbReference>
<evidence type="ECO:0000256" key="6">
    <source>
        <dbReference type="ARBA" id="ARBA00022857"/>
    </source>
</evidence>
<dbReference type="KEGG" id="spar:SPRG_00489"/>
<reference evidence="12 13" key="1">
    <citation type="journal article" date="2013" name="PLoS Genet.">
        <title>Distinctive expansion of potential virulence genes in the genome of the oomycete fish pathogen Saprolegnia parasitica.</title>
        <authorList>
            <person name="Jiang R.H."/>
            <person name="de Bruijn I."/>
            <person name="Haas B.J."/>
            <person name="Belmonte R."/>
            <person name="Lobach L."/>
            <person name="Christie J."/>
            <person name="van den Ackerveken G."/>
            <person name="Bottin A."/>
            <person name="Bulone V."/>
            <person name="Diaz-Moreno S.M."/>
            <person name="Dumas B."/>
            <person name="Fan L."/>
            <person name="Gaulin E."/>
            <person name="Govers F."/>
            <person name="Grenville-Briggs L.J."/>
            <person name="Horner N.R."/>
            <person name="Levin J.Z."/>
            <person name="Mammella M."/>
            <person name="Meijer H.J."/>
            <person name="Morris P."/>
            <person name="Nusbaum C."/>
            <person name="Oome S."/>
            <person name="Phillips A.J."/>
            <person name="van Rooyen D."/>
            <person name="Rzeszutek E."/>
            <person name="Saraiva M."/>
            <person name="Secombes C.J."/>
            <person name="Seidl M.F."/>
            <person name="Snel B."/>
            <person name="Stassen J.H."/>
            <person name="Sykes S."/>
            <person name="Tripathy S."/>
            <person name="van den Berg H."/>
            <person name="Vega-Arreguin J.C."/>
            <person name="Wawra S."/>
            <person name="Young S.K."/>
            <person name="Zeng Q."/>
            <person name="Dieguez-Uribeondo J."/>
            <person name="Russ C."/>
            <person name="Tyler B.M."/>
            <person name="van West P."/>
        </authorList>
    </citation>
    <scope>NUCLEOTIDE SEQUENCE [LARGE SCALE GENOMIC DNA]</scope>
    <source>
        <strain evidence="12 13">CBS 223.65</strain>
    </source>
</reference>
<evidence type="ECO:0000256" key="4">
    <source>
        <dbReference type="ARBA" id="ARBA00022723"/>
    </source>
</evidence>